<evidence type="ECO:0000256" key="15">
    <source>
        <dbReference type="ARBA" id="ARBA00023034"/>
    </source>
</evidence>
<dbReference type="GO" id="GO:0045211">
    <property type="term" value="C:postsynaptic membrane"/>
    <property type="evidence" value="ECO:0007669"/>
    <property type="project" value="Ensembl"/>
</dbReference>
<evidence type="ECO:0000256" key="14">
    <source>
        <dbReference type="ARBA" id="ARBA00022989"/>
    </source>
</evidence>
<proteinExistence type="inferred from homology"/>
<evidence type="ECO:0000313" key="27">
    <source>
        <dbReference type="Proteomes" id="UP000009136"/>
    </source>
</evidence>
<comment type="similarity">
    <text evidence="10">Belongs to the NSG family.</text>
</comment>
<feature type="transmembrane region" description="Helical" evidence="25">
    <location>
        <begin position="83"/>
        <end position="103"/>
    </location>
</feature>
<reference evidence="26" key="1">
    <citation type="submission" date="2018-03" db="EMBL/GenBank/DDBJ databases">
        <title>ARS-UCD1.2.</title>
        <authorList>
            <person name="Rosen B.D."/>
            <person name="Bickhart D.M."/>
            <person name="Koren S."/>
            <person name="Schnabel R.D."/>
            <person name="Hall R."/>
            <person name="Zimin A."/>
            <person name="Dreischer C."/>
            <person name="Schultheiss S."/>
            <person name="Schroeder S.G."/>
            <person name="Elsik C.G."/>
            <person name="Couldrey C."/>
            <person name="Liu G.E."/>
            <person name="Van Tassell C.P."/>
            <person name="Phillippy A.M."/>
            <person name="Smith T.P.L."/>
            <person name="Medrano J.F."/>
        </authorList>
    </citation>
    <scope>NUCLEOTIDE SEQUENCE [LARGE SCALE GENOMIC DNA]</scope>
    <source>
        <strain evidence="26">Hereford</strain>
    </source>
</reference>
<evidence type="ECO:0000256" key="19">
    <source>
        <dbReference type="ARBA" id="ARBA00023329"/>
    </source>
</evidence>
<keyword evidence="16 25" id="KW-0472">Membrane</keyword>
<evidence type="ECO:0000256" key="24">
    <source>
        <dbReference type="ARBA" id="ARBA00045207"/>
    </source>
</evidence>
<keyword evidence="11 25" id="KW-0812">Transmembrane</keyword>
<dbReference type="GO" id="GO:0098887">
    <property type="term" value="P:neurotransmitter receptor transport, endosome to postsynaptic membrane"/>
    <property type="evidence" value="ECO:0007669"/>
    <property type="project" value="Ensembl"/>
</dbReference>
<evidence type="ECO:0000256" key="3">
    <source>
        <dbReference type="ARBA" id="ARBA00004198"/>
    </source>
</evidence>
<accession>A0AAA9SLQ0</accession>
<dbReference type="Ensembl" id="ENSBTAT00000122835.1">
    <property type="protein sequence ID" value="ENSBTAP00000086177.1"/>
    <property type="gene ID" value="ENSBTAG00000005711.7"/>
</dbReference>
<keyword evidence="19" id="KW-0968">Cytoplasmic vesicle</keyword>
<keyword evidence="17" id="KW-0458">Lysosome</keyword>
<dbReference type="GO" id="GO:0032051">
    <property type="term" value="F:clathrin light chain binding"/>
    <property type="evidence" value="ECO:0007669"/>
    <property type="project" value="InterPro"/>
</dbReference>
<evidence type="ECO:0000256" key="5">
    <source>
        <dbReference type="ARBA" id="ARBA00004279"/>
    </source>
</evidence>
<evidence type="ECO:0000256" key="23">
    <source>
        <dbReference type="ARBA" id="ARBA00042477"/>
    </source>
</evidence>
<evidence type="ECO:0000313" key="26">
    <source>
        <dbReference type="Ensembl" id="ENSBTAP00000086177.1"/>
    </source>
</evidence>
<evidence type="ECO:0000256" key="7">
    <source>
        <dbReference type="ARBA" id="ARBA00004414"/>
    </source>
</evidence>
<name>A0AAA9SLQ0_BOVIN</name>
<evidence type="ECO:0000256" key="17">
    <source>
        <dbReference type="ARBA" id="ARBA00023228"/>
    </source>
</evidence>
<dbReference type="GO" id="GO:0031901">
    <property type="term" value="C:early endosome membrane"/>
    <property type="evidence" value="ECO:0007669"/>
    <property type="project" value="UniProtKB-SubCell"/>
</dbReference>
<comment type="subcellular location">
    <subcellularLocation>
        <location evidence="5">Cell projection</location>
        <location evidence="5">Dendrite</location>
    </subcellularLocation>
    <subcellularLocation>
        <location evidence="2">Cytoplasmic vesicle membrane</location>
    </subcellularLocation>
    <subcellularLocation>
        <location evidence="1">Early endosome membrane</location>
    </subcellularLocation>
    <subcellularLocation>
        <location evidence="6">Endosome</location>
        <location evidence="6">Multivesicular body membrane</location>
    </subcellularLocation>
    <subcellularLocation>
        <location evidence="20">Golgi apparatus</location>
        <location evidence="20">Golgi stack membrane</location>
    </subcellularLocation>
    <subcellularLocation>
        <location evidence="3">Golgi apparatus</location>
        <location evidence="3">trans-Golgi network membrane</location>
    </subcellularLocation>
    <subcellularLocation>
        <location evidence="7">Late endosome membrane</location>
    </subcellularLocation>
    <subcellularLocation>
        <location evidence="4">Lysosome lumen</location>
    </subcellularLocation>
    <subcellularLocation>
        <location evidence="9">Membrane</location>
        <topology evidence="9">Single-pass type II membrane protein</topology>
    </subcellularLocation>
    <subcellularLocation>
        <location evidence="8">Recycling endosome membrane</location>
    </subcellularLocation>
</comment>
<dbReference type="GO" id="GO:0099627">
    <property type="term" value="P:neurotransmitter receptor cycle"/>
    <property type="evidence" value="ECO:0007669"/>
    <property type="project" value="Ensembl"/>
</dbReference>
<evidence type="ECO:0000256" key="4">
    <source>
        <dbReference type="ARBA" id="ARBA00004227"/>
    </source>
</evidence>
<evidence type="ECO:0000256" key="11">
    <source>
        <dbReference type="ARBA" id="ARBA00022692"/>
    </source>
</evidence>
<dbReference type="PANTHER" id="PTHR28546:SF3">
    <property type="entry name" value="NEURONAL VESICLE TRAFFICKING-ASSOCIATED PROTEIN 1"/>
    <property type="match status" value="1"/>
</dbReference>
<comment type="function">
    <text evidence="24">Plays a role in the recycling mechanism in neurons of multiple receptors, including AMPAR, APP and L1CAM and acts at the level of early endosomes to promote sorting of receptors toward a recycling pathway. Regulates sorting and recycling of GRIA2 through interaction with GRIP1 and then contributes to the regulation of synaptic transmission and plasticity by affecting the recycling and targeting of AMPA receptors to the synapse. Is required for faithful sorting of L1CAM to axons by facilitating trafficking from somatodendritic early endosome or the recycling endosome. In an other hand, induces apoptosis via the activation of CASP3 in response to DNA damage.</text>
</comment>
<keyword evidence="18" id="KW-0966">Cell projection</keyword>
<dbReference type="GO" id="GO:0048268">
    <property type="term" value="P:clathrin coat assembly"/>
    <property type="evidence" value="ECO:0007669"/>
    <property type="project" value="InterPro"/>
</dbReference>
<evidence type="ECO:0000256" key="6">
    <source>
        <dbReference type="ARBA" id="ARBA00004333"/>
    </source>
</evidence>
<gene>
    <name evidence="26" type="primary">NSG1</name>
</gene>
<evidence type="ECO:0000256" key="9">
    <source>
        <dbReference type="ARBA" id="ARBA00004606"/>
    </source>
</evidence>
<keyword evidence="14 25" id="KW-1133">Transmembrane helix</keyword>
<evidence type="ECO:0000256" key="1">
    <source>
        <dbReference type="ARBA" id="ARBA00004146"/>
    </source>
</evidence>
<sequence length="226" mass="24916">MVKLGNNFAEKGTKQPLLEDGFDTIPLMTPLDVNQLQFPPPDKVVVKTKTEYEPDRKKGKVRPPKIAEFTVSITEGVTERFKVSVLVLFALAFLTCVVFLVVYKVYKYDRACPDGFVLKAGAHVHWAAAAIGHAGDHRRPVVVSMLGPRREAQERFEQPGSCWALGGWRDPASVLAREVVEAETLLQGYLSAGSCGRGWESGLKLSPVTVMWPSLEPLSLHAPFTV</sequence>
<evidence type="ECO:0000256" key="12">
    <source>
        <dbReference type="ARBA" id="ARBA00022753"/>
    </source>
</evidence>
<dbReference type="GO" id="GO:0001881">
    <property type="term" value="P:receptor recycling"/>
    <property type="evidence" value="ECO:0007669"/>
    <property type="project" value="Ensembl"/>
</dbReference>
<evidence type="ECO:0000256" key="25">
    <source>
        <dbReference type="SAM" id="Phobius"/>
    </source>
</evidence>
<dbReference type="GO" id="GO:0005783">
    <property type="term" value="C:endoplasmic reticulum"/>
    <property type="evidence" value="ECO:0007669"/>
    <property type="project" value="Ensembl"/>
</dbReference>
<dbReference type="GO" id="GO:0042982">
    <property type="term" value="P:amyloid precursor protein metabolic process"/>
    <property type="evidence" value="ECO:0007669"/>
    <property type="project" value="Ensembl"/>
</dbReference>
<keyword evidence="15" id="KW-0333">Golgi apparatus</keyword>
<protein>
    <recommendedName>
        <fullName evidence="21">Neuronal vesicle trafficking-associated protein 1</fullName>
    </recommendedName>
    <alternativeName>
        <fullName evidence="22">Neuron-enriched endosomal protein of 21 kDa</fullName>
    </alternativeName>
    <alternativeName>
        <fullName evidence="23">Neuron-specific protein family member 1</fullName>
    </alternativeName>
</protein>
<evidence type="ECO:0000256" key="16">
    <source>
        <dbReference type="ARBA" id="ARBA00023136"/>
    </source>
</evidence>
<dbReference type="GO" id="GO:0016328">
    <property type="term" value="C:lateral plasma membrane"/>
    <property type="evidence" value="ECO:0007669"/>
    <property type="project" value="Ensembl"/>
</dbReference>
<organism evidence="26 27">
    <name type="scientific">Bos taurus</name>
    <name type="common">Bovine</name>
    <dbReference type="NCBI Taxonomy" id="9913"/>
    <lineage>
        <taxon>Eukaryota</taxon>
        <taxon>Metazoa</taxon>
        <taxon>Chordata</taxon>
        <taxon>Craniata</taxon>
        <taxon>Vertebrata</taxon>
        <taxon>Euteleostomi</taxon>
        <taxon>Mammalia</taxon>
        <taxon>Eutheria</taxon>
        <taxon>Laurasiatheria</taxon>
        <taxon>Artiodactyla</taxon>
        <taxon>Ruminantia</taxon>
        <taxon>Pecora</taxon>
        <taxon>Bovidae</taxon>
        <taxon>Bovinae</taxon>
        <taxon>Bos</taxon>
    </lineage>
</organism>
<dbReference type="GO" id="GO:0032585">
    <property type="term" value="C:multivesicular body membrane"/>
    <property type="evidence" value="ECO:0007669"/>
    <property type="project" value="UniProtKB-SubCell"/>
</dbReference>
<evidence type="ECO:0000256" key="18">
    <source>
        <dbReference type="ARBA" id="ARBA00023273"/>
    </source>
</evidence>
<dbReference type="GO" id="GO:0043202">
    <property type="term" value="C:lysosomal lumen"/>
    <property type="evidence" value="ECO:0007669"/>
    <property type="project" value="UniProtKB-SubCell"/>
</dbReference>
<dbReference type="AlphaFoldDB" id="A0AAA9SLQ0"/>
<keyword evidence="27" id="KW-1185">Reference proteome</keyword>
<dbReference type="GO" id="GO:0099003">
    <property type="term" value="P:vesicle-mediated transport in synapse"/>
    <property type="evidence" value="ECO:0007669"/>
    <property type="project" value="Ensembl"/>
</dbReference>
<dbReference type="GO" id="GO:0006915">
    <property type="term" value="P:apoptotic process"/>
    <property type="evidence" value="ECO:0007669"/>
    <property type="project" value="Ensembl"/>
</dbReference>
<evidence type="ECO:0000256" key="8">
    <source>
        <dbReference type="ARBA" id="ARBA00004565"/>
    </source>
</evidence>
<dbReference type="GO" id="GO:0032580">
    <property type="term" value="C:Golgi cisterna membrane"/>
    <property type="evidence" value="ECO:0007669"/>
    <property type="project" value="UniProtKB-SubCell"/>
</dbReference>
<evidence type="ECO:0000256" key="20">
    <source>
        <dbReference type="ARBA" id="ARBA00037859"/>
    </source>
</evidence>
<keyword evidence="13" id="KW-0735">Signal-anchor</keyword>
<evidence type="ECO:0000256" key="13">
    <source>
        <dbReference type="ARBA" id="ARBA00022968"/>
    </source>
</evidence>
<dbReference type="InterPro" id="IPR009431">
    <property type="entry name" value="NSG"/>
</dbReference>
<dbReference type="PANTHER" id="PTHR28546">
    <property type="entry name" value="NEURONAL VESICLE TRAFFICKING-ASSOCIATED PROTEIN 2-RELATED"/>
    <property type="match status" value="1"/>
</dbReference>
<reference evidence="26" key="2">
    <citation type="submission" date="2025-08" db="UniProtKB">
        <authorList>
            <consortium name="Ensembl"/>
        </authorList>
    </citation>
    <scope>IDENTIFICATION</scope>
    <source>
        <strain evidence="26">Hereford</strain>
    </source>
</reference>
<evidence type="ECO:0000256" key="2">
    <source>
        <dbReference type="ARBA" id="ARBA00004156"/>
    </source>
</evidence>
<evidence type="ECO:0000256" key="10">
    <source>
        <dbReference type="ARBA" id="ARBA00007767"/>
    </source>
</evidence>
<evidence type="ECO:0000256" key="21">
    <source>
        <dbReference type="ARBA" id="ARBA00040239"/>
    </source>
</evidence>
<reference evidence="26" key="3">
    <citation type="submission" date="2025-09" db="UniProtKB">
        <authorList>
            <consortium name="Ensembl"/>
        </authorList>
    </citation>
    <scope>IDENTIFICATION</scope>
    <source>
        <strain evidence="26">Hereford</strain>
    </source>
</reference>
<dbReference type="Pfam" id="PF06387">
    <property type="entry name" value="Calcyon"/>
    <property type="match status" value="1"/>
</dbReference>
<keyword evidence="12" id="KW-0967">Endosome</keyword>
<evidence type="ECO:0000256" key="22">
    <source>
        <dbReference type="ARBA" id="ARBA00041410"/>
    </source>
</evidence>
<dbReference type="GO" id="GO:0098978">
    <property type="term" value="C:glutamatergic synapse"/>
    <property type="evidence" value="ECO:0007669"/>
    <property type="project" value="Ensembl"/>
</dbReference>
<dbReference type="Proteomes" id="UP000009136">
    <property type="component" value="Chromosome 6"/>
</dbReference>
<dbReference type="GO" id="GO:0030425">
    <property type="term" value="C:dendrite"/>
    <property type="evidence" value="ECO:0007669"/>
    <property type="project" value="UniProtKB-SubCell"/>
</dbReference>
<dbReference type="GO" id="GO:0055038">
    <property type="term" value="C:recycling endosome membrane"/>
    <property type="evidence" value="ECO:0007669"/>
    <property type="project" value="UniProtKB-SubCell"/>
</dbReference>
<dbReference type="GeneTree" id="ENSGT00390000000483"/>